<dbReference type="AlphaFoldDB" id="A0A1K1QSQ7"/>
<feature type="repeat" description="TPR" evidence="1">
    <location>
        <begin position="60"/>
        <end position="93"/>
    </location>
</feature>
<dbReference type="EMBL" id="FPJA01000014">
    <property type="protein sequence ID" value="SFW62721.1"/>
    <property type="molecule type" value="Genomic_DNA"/>
</dbReference>
<dbReference type="PROSITE" id="PS50005">
    <property type="entry name" value="TPR"/>
    <property type="match status" value="1"/>
</dbReference>
<protein>
    <submittedName>
        <fullName evidence="2">Uncharacterized protein</fullName>
    </submittedName>
</protein>
<keyword evidence="1" id="KW-0802">TPR repeat</keyword>
<dbReference type="SUPFAM" id="SSF48452">
    <property type="entry name" value="TPR-like"/>
    <property type="match status" value="1"/>
</dbReference>
<accession>A0A1K1QSQ7</accession>
<dbReference type="RefSeq" id="WP_072306958.1">
    <property type="nucleotide sequence ID" value="NZ_FPJA01000014.1"/>
</dbReference>
<dbReference type="InterPro" id="IPR049886">
    <property type="entry name" value="CFI_box_CTERM_dom"/>
</dbReference>
<dbReference type="NCBIfam" id="NF041770">
    <property type="entry name" value="CFI_box_CTERM"/>
    <property type="match status" value="1"/>
</dbReference>
<evidence type="ECO:0000256" key="1">
    <source>
        <dbReference type="PROSITE-ProRule" id="PRU00339"/>
    </source>
</evidence>
<reference evidence="3" key="1">
    <citation type="submission" date="2016-11" db="EMBL/GenBank/DDBJ databases">
        <authorList>
            <person name="Varghese N."/>
            <person name="Submissions S."/>
        </authorList>
    </citation>
    <scope>NUCLEOTIDE SEQUENCE [LARGE SCALE GENOMIC DNA]</scope>
    <source>
        <strain evidence="3">C3</strain>
    </source>
</reference>
<dbReference type="InterPro" id="IPR019734">
    <property type="entry name" value="TPR_rpt"/>
</dbReference>
<organism evidence="2 3">
    <name type="scientific">Selenomonas ruminantium</name>
    <dbReference type="NCBI Taxonomy" id="971"/>
    <lineage>
        <taxon>Bacteria</taxon>
        <taxon>Bacillati</taxon>
        <taxon>Bacillota</taxon>
        <taxon>Negativicutes</taxon>
        <taxon>Selenomonadales</taxon>
        <taxon>Selenomonadaceae</taxon>
        <taxon>Selenomonas</taxon>
    </lineage>
</organism>
<name>A0A1K1QSQ7_SELRU</name>
<proteinExistence type="predicted"/>
<sequence>MGFIPARCTQCGAEIKVDSSKEAGICEHCGTPFITEKIINKTYVTNNFHGATVNIINGDARNFLKLAETYLKSNSGEEAYNYASKALELEPNITDAWIIKMYAISLCGKISDLNTKEIISCGKNAINTTHNITEVFSAYLEIASKWLDVACHKIGDMTQLKLMAANGGTDLQMFASNDNEFREQIYRYADGALKLKLEVPVEIIEDNANIQKTIIALANQYVEFCRMDIKRCSLYGVHMANSDISTRKDYLQKMQIGLPDNLQIKTEIYDDSNKHSDGKCYIATAVYGSYDYPAVCVLRRFRDEQLSTNILGKMFVRLYYTTSPCLIKCLGRNKIFLHICKKILDQLVLRIKKRYRYDFEITYVDKL</sequence>
<evidence type="ECO:0000313" key="3">
    <source>
        <dbReference type="Proteomes" id="UP000182958"/>
    </source>
</evidence>
<keyword evidence="3" id="KW-1185">Reference proteome</keyword>
<dbReference type="InterPro" id="IPR011990">
    <property type="entry name" value="TPR-like_helical_dom_sf"/>
</dbReference>
<gene>
    <name evidence="2" type="ORF">SAMN02910323_0096</name>
</gene>
<dbReference type="Proteomes" id="UP000182958">
    <property type="component" value="Unassembled WGS sequence"/>
</dbReference>
<evidence type="ECO:0000313" key="2">
    <source>
        <dbReference type="EMBL" id="SFW62721.1"/>
    </source>
</evidence>